<dbReference type="Pfam" id="PF03652">
    <property type="entry name" value="RuvX"/>
    <property type="match status" value="1"/>
</dbReference>
<keyword evidence="2 5" id="KW-0690">Ribosome biogenesis</keyword>
<comment type="subcellular location">
    <subcellularLocation>
        <location evidence="5">Cytoplasm</location>
    </subcellularLocation>
</comment>
<dbReference type="InterPro" id="IPR037027">
    <property type="entry name" value="YqgF/RNaseH-like_dom_sf"/>
</dbReference>
<evidence type="ECO:0000256" key="4">
    <source>
        <dbReference type="ARBA" id="ARBA00022801"/>
    </source>
</evidence>
<dbReference type="NCBIfam" id="TIGR00250">
    <property type="entry name" value="RNAse_H_YqgF"/>
    <property type="match status" value="1"/>
</dbReference>
<dbReference type="InterPro" id="IPR012337">
    <property type="entry name" value="RNaseH-like_sf"/>
</dbReference>
<sequence>MKAEPARTLMAFDYGTRNIGVAIGQSVTGTATALPGLKARDGIPDWQQVKRLIDEWQPDAFVIGMPLNMDGTESEMSQRARKFGNRLYGRFGKAWHAADERLSTYEAKEWAGRLGHTGSYGDNPVDSMAAQMILESWMNDPANACWLIRATPGS</sequence>
<evidence type="ECO:0000259" key="6">
    <source>
        <dbReference type="SMART" id="SM00732"/>
    </source>
</evidence>
<dbReference type="Gene3D" id="3.30.420.140">
    <property type="entry name" value="YqgF/RNase H-like domain"/>
    <property type="match status" value="1"/>
</dbReference>
<reference evidence="8" key="1">
    <citation type="journal article" date="2019" name="Int. J. Syst. Evol. Microbiol.">
        <title>The Global Catalogue of Microorganisms (GCM) 10K type strain sequencing project: providing services to taxonomists for standard genome sequencing and annotation.</title>
        <authorList>
            <consortium name="The Broad Institute Genomics Platform"/>
            <consortium name="The Broad Institute Genome Sequencing Center for Infectious Disease"/>
            <person name="Wu L."/>
            <person name="Ma J."/>
        </authorList>
    </citation>
    <scope>NUCLEOTIDE SEQUENCE [LARGE SCALE GENOMIC DNA]</scope>
    <source>
        <strain evidence="8">JCM 17805</strain>
    </source>
</reference>
<evidence type="ECO:0000313" key="8">
    <source>
        <dbReference type="Proteomes" id="UP001500604"/>
    </source>
</evidence>
<dbReference type="Proteomes" id="UP001500604">
    <property type="component" value="Unassembled WGS sequence"/>
</dbReference>
<comment type="caution">
    <text evidence="7">The sequence shown here is derived from an EMBL/GenBank/DDBJ whole genome shotgun (WGS) entry which is preliminary data.</text>
</comment>
<comment type="function">
    <text evidence="5">Could be a nuclease involved in processing of the 5'-end of pre-16S rRNA.</text>
</comment>
<dbReference type="EC" id="3.1.-.-" evidence="5"/>
<evidence type="ECO:0000313" key="7">
    <source>
        <dbReference type="EMBL" id="GAA4651999.1"/>
    </source>
</evidence>
<keyword evidence="8" id="KW-1185">Reference proteome</keyword>
<proteinExistence type="inferred from homology"/>
<dbReference type="InterPro" id="IPR006641">
    <property type="entry name" value="YqgF/RNaseH-like_dom"/>
</dbReference>
<organism evidence="7 8">
    <name type="scientific">Kistimonas scapharcae</name>
    <dbReference type="NCBI Taxonomy" id="1036133"/>
    <lineage>
        <taxon>Bacteria</taxon>
        <taxon>Pseudomonadati</taxon>
        <taxon>Pseudomonadota</taxon>
        <taxon>Gammaproteobacteria</taxon>
        <taxon>Oceanospirillales</taxon>
        <taxon>Endozoicomonadaceae</taxon>
        <taxon>Kistimonas</taxon>
    </lineage>
</organism>
<keyword evidence="1 5" id="KW-0963">Cytoplasm</keyword>
<feature type="domain" description="YqgF/RNase H-like" evidence="6">
    <location>
        <begin position="7"/>
        <end position="107"/>
    </location>
</feature>
<dbReference type="SUPFAM" id="SSF53098">
    <property type="entry name" value="Ribonuclease H-like"/>
    <property type="match status" value="1"/>
</dbReference>
<dbReference type="CDD" id="cd16964">
    <property type="entry name" value="YqgF"/>
    <property type="match status" value="1"/>
</dbReference>
<dbReference type="HAMAP" id="MF_00651">
    <property type="entry name" value="Nuclease_YqgF"/>
    <property type="match status" value="1"/>
</dbReference>
<evidence type="ECO:0000256" key="1">
    <source>
        <dbReference type="ARBA" id="ARBA00022490"/>
    </source>
</evidence>
<dbReference type="InterPro" id="IPR005227">
    <property type="entry name" value="YqgF"/>
</dbReference>
<evidence type="ECO:0000256" key="2">
    <source>
        <dbReference type="ARBA" id="ARBA00022517"/>
    </source>
</evidence>
<evidence type="ECO:0000256" key="5">
    <source>
        <dbReference type="HAMAP-Rule" id="MF_00651"/>
    </source>
</evidence>
<dbReference type="PANTHER" id="PTHR33317:SF4">
    <property type="entry name" value="POLYNUCLEOTIDYL TRANSFERASE, RIBONUCLEASE H-LIKE SUPERFAMILY PROTEIN"/>
    <property type="match status" value="1"/>
</dbReference>
<comment type="similarity">
    <text evidence="5">Belongs to the YqgF HJR family.</text>
</comment>
<gene>
    <name evidence="7" type="primary">ruvX</name>
    <name evidence="7" type="ORF">GCM10023116_42830</name>
</gene>
<keyword evidence="4 5" id="KW-0378">Hydrolase</keyword>
<dbReference type="RefSeq" id="WP_345198486.1">
    <property type="nucleotide sequence ID" value="NZ_BAABFL010000467.1"/>
</dbReference>
<dbReference type="SMART" id="SM00732">
    <property type="entry name" value="YqgFc"/>
    <property type="match status" value="1"/>
</dbReference>
<evidence type="ECO:0000256" key="3">
    <source>
        <dbReference type="ARBA" id="ARBA00022722"/>
    </source>
</evidence>
<accession>A0ABP8V7P5</accession>
<protein>
    <recommendedName>
        <fullName evidence="5">Putative pre-16S rRNA nuclease</fullName>
        <ecNumber evidence="5">3.1.-.-</ecNumber>
    </recommendedName>
</protein>
<dbReference type="PANTHER" id="PTHR33317">
    <property type="entry name" value="POLYNUCLEOTIDYL TRANSFERASE, RIBONUCLEASE H-LIKE SUPERFAMILY PROTEIN"/>
    <property type="match status" value="1"/>
</dbReference>
<dbReference type="EMBL" id="BAABFL010000467">
    <property type="protein sequence ID" value="GAA4651999.1"/>
    <property type="molecule type" value="Genomic_DNA"/>
</dbReference>
<name>A0ABP8V7P5_9GAMM</name>
<keyword evidence="3 5" id="KW-0540">Nuclease</keyword>